<dbReference type="GeneID" id="111316164"/>
<dbReference type="GO" id="GO:0005576">
    <property type="term" value="C:extracellular region"/>
    <property type="evidence" value="ECO:0007669"/>
    <property type="project" value="UniProtKB-SubCell"/>
</dbReference>
<dbReference type="AlphaFoldDB" id="A0A6P6B9N3"/>
<evidence type="ECO:0000256" key="6">
    <source>
        <dbReference type="ARBA" id="ARBA00023157"/>
    </source>
</evidence>
<dbReference type="Proteomes" id="UP000515121">
    <property type="component" value="Unplaced"/>
</dbReference>
<evidence type="ECO:0000256" key="4">
    <source>
        <dbReference type="ARBA" id="ARBA00022525"/>
    </source>
</evidence>
<evidence type="ECO:0000256" key="2">
    <source>
        <dbReference type="ARBA" id="ARBA00008127"/>
    </source>
</evidence>
<dbReference type="InterPro" id="IPR039455">
    <property type="entry name" value="EPFL"/>
</dbReference>
<keyword evidence="4 7" id="KW-0964">Secreted</keyword>
<dbReference type="RefSeq" id="XP_022773912.1">
    <property type="nucleotide sequence ID" value="XM_022918177.1"/>
</dbReference>
<keyword evidence="5 7" id="KW-0732">Signal</keyword>
<evidence type="ECO:0000313" key="8">
    <source>
        <dbReference type="Proteomes" id="UP000515121"/>
    </source>
</evidence>
<evidence type="ECO:0000256" key="3">
    <source>
        <dbReference type="ARBA" id="ARBA00022473"/>
    </source>
</evidence>
<feature type="signal peptide" evidence="7">
    <location>
        <begin position="1"/>
        <end position="35"/>
    </location>
</feature>
<comment type="similarity">
    <text evidence="2 7">Belongs to the plant cysteine rich small secretory peptide family. Epidermal patterning factor subfamily.</text>
</comment>
<gene>
    <name evidence="9" type="primary">LOC111316164</name>
</gene>
<evidence type="ECO:0000313" key="9">
    <source>
        <dbReference type="RefSeq" id="XP_022773912.1"/>
    </source>
</evidence>
<evidence type="ECO:0000256" key="5">
    <source>
        <dbReference type="ARBA" id="ARBA00022729"/>
    </source>
</evidence>
<dbReference type="PANTHER" id="PTHR33109:SF7">
    <property type="entry name" value="EPIDERMAL PATTERNING FACTOR-LIKE PROTEIN 2"/>
    <property type="match status" value="1"/>
</dbReference>
<comment type="function">
    <text evidence="7">Controls stomatal patterning.</text>
</comment>
<evidence type="ECO:0000256" key="7">
    <source>
        <dbReference type="RuleBase" id="RU367102"/>
    </source>
</evidence>
<dbReference type="KEGG" id="dzi:111316164"/>
<accession>A0A6P6B9N3</accession>
<dbReference type="Pfam" id="PF17181">
    <property type="entry name" value="EPF"/>
    <property type="match status" value="1"/>
</dbReference>
<name>A0A6P6B9N3_DURZI</name>
<protein>
    <recommendedName>
        <fullName evidence="7">Epidermal patterning factor-like protein</fullName>
    </recommendedName>
</protein>
<organism evidence="8 9">
    <name type="scientific">Durio zibethinus</name>
    <name type="common">Durian</name>
    <dbReference type="NCBI Taxonomy" id="66656"/>
    <lineage>
        <taxon>Eukaryota</taxon>
        <taxon>Viridiplantae</taxon>
        <taxon>Streptophyta</taxon>
        <taxon>Embryophyta</taxon>
        <taxon>Tracheophyta</taxon>
        <taxon>Spermatophyta</taxon>
        <taxon>Magnoliopsida</taxon>
        <taxon>eudicotyledons</taxon>
        <taxon>Gunneridae</taxon>
        <taxon>Pentapetalae</taxon>
        <taxon>rosids</taxon>
        <taxon>malvids</taxon>
        <taxon>Malvales</taxon>
        <taxon>Malvaceae</taxon>
        <taxon>Helicteroideae</taxon>
        <taxon>Durio</taxon>
    </lineage>
</organism>
<proteinExistence type="inferred from homology"/>
<keyword evidence="6" id="KW-1015">Disulfide bond</keyword>
<dbReference type="GO" id="GO:0010052">
    <property type="term" value="P:guard cell differentiation"/>
    <property type="evidence" value="ECO:0007669"/>
    <property type="project" value="UniProtKB-UniRule"/>
</dbReference>
<dbReference type="OrthoDB" id="614712at2759"/>
<sequence length="128" mass="14284">MVCSHSFIFCWRPCYFSLLFLLVLSTSQVRYKAEGRPNPKSDSFSKKVNEEKAILKAQIGSRPPKCERRCSSCGPCEAIQVPTNPQVGNGNSNSSTLISDVAYTRGDDSSNYKPMSWKCKCGNFIFNP</sequence>
<evidence type="ECO:0000256" key="1">
    <source>
        <dbReference type="ARBA" id="ARBA00004613"/>
    </source>
</evidence>
<feature type="chain" id="PRO_5028520538" description="Epidermal patterning factor-like protein" evidence="7">
    <location>
        <begin position="36"/>
        <end position="128"/>
    </location>
</feature>
<keyword evidence="8" id="KW-1185">Reference proteome</keyword>
<comment type="subcellular location">
    <subcellularLocation>
        <location evidence="1 7">Secreted</location>
    </subcellularLocation>
</comment>
<keyword evidence="3 7" id="KW-0217">Developmental protein</keyword>
<dbReference type="PANTHER" id="PTHR33109">
    <property type="entry name" value="EPIDERMAL PATTERNING FACTOR-LIKE PROTEIN 4"/>
    <property type="match status" value="1"/>
</dbReference>
<reference evidence="9" key="1">
    <citation type="submission" date="2025-08" db="UniProtKB">
        <authorList>
            <consortium name="RefSeq"/>
        </authorList>
    </citation>
    <scope>IDENTIFICATION</scope>
    <source>
        <tissue evidence="9">Fruit stalk</tissue>
    </source>
</reference>